<dbReference type="Gene3D" id="2.60.120.10">
    <property type="entry name" value="Jelly Rolls"/>
    <property type="match status" value="1"/>
</dbReference>
<name>A0A7C3UYY4_9BACT</name>
<dbReference type="GO" id="GO:0000271">
    <property type="term" value="P:polysaccharide biosynthetic process"/>
    <property type="evidence" value="ECO:0007669"/>
    <property type="project" value="TreeGrafter"/>
</dbReference>
<dbReference type="GO" id="GO:0008830">
    <property type="term" value="F:dTDP-4-dehydrorhamnose 3,5-epimerase activity"/>
    <property type="evidence" value="ECO:0007669"/>
    <property type="project" value="UniProtKB-UniRule"/>
</dbReference>
<dbReference type="EMBL" id="DTMF01000261">
    <property type="protein sequence ID" value="HGF34817.1"/>
    <property type="molecule type" value="Genomic_DNA"/>
</dbReference>
<dbReference type="InterPro" id="IPR000888">
    <property type="entry name" value="RmlC-like"/>
</dbReference>
<organism evidence="8">
    <name type="scientific">Desulfobacca acetoxidans</name>
    <dbReference type="NCBI Taxonomy" id="60893"/>
    <lineage>
        <taxon>Bacteria</taxon>
        <taxon>Pseudomonadati</taxon>
        <taxon>Thermodesulfobacteriota</taxon>
        <taxon>Desulfobaccia</taxon>
        <taxon>Desulfobaccales</taxon>
        <taxon>Desulfobaccaceae</taxon>
        <taxon>Desulfobacca</taxon>
    </lineage>
</organism>
<evidence type="ECO:0000256" key="3">
    <source>
        <dbReference type="ARBA" id="ARBA00012098"/>
    </source>
</evidence>
<evidence type="ECO:0000256" key="2">
    <source>
        <dbReference type="ARBA" id="ARBA00001997"/>
    </source>
</evidence>
<dbReference type="GO" id="GO:0019305">
    <property type="term" value="P:dTDP-rhamnose biosynthetic process"/>
    <property type="evidence" value="ECO:0007669"/>
    <property type="project" value="UniProtKB-UniRule"/>
</dbReference>
<reference evidence="8" key="1">
    <citation type="journal article" date="2020" name="mSystems">
        <title>Genome- and Community-Level Interaction Insights into Carbon Utilization and Element Cycling Functions of Hydrothermarchaeota in Hydrothermal Sediment.</title>
        <authorList>
            <person name="Zhou Z."/>
            <person name="Liu Y."/>
            <person name="Xu W."/>
            <person name="Pan J."/>
            <person name="Luo Z.H."/>
            <person name="Li M."/>
        </authorList>
    </citation>
    <scope>NUCLEOTIDE SEQUENCE [LARGE SCALE GENOMIC DNA]</scope>
    <source>
        <strain evidence="8">SpSt-897</strain>
    </source>
</reference>
<dbReference type="AlphaFoldDB" id="A0A7C3UYY4"/>
<gene>
    <name evidence="8" type="primary">rfbC</name>
    <name evidence="8" type="ORF">ENW96_10595</name>
</gene>
<evidence type="ECO:0000256" key="1">
    <source>
        <dbReference type="ARBA" id="ARBA00001298"/>
    </source>
</evidence>
<feature type="site" description="Participates in a stacking interaction with the thymidine ring of dTDP-4-oxo-6-deoxyglucose" evidence="6">
    <location>
        <position position="136"/>
    </location>
</feature>
<dbReference type="PANTHER" id="PTHR21047:SF2">
    <property type="entry name" value="THYMIDINE DIPHOSPHO-4-KETO-RHAMNOSE 3,5-EPIMERASE"/>
    <property type="match status" value="1"/>
</dbReference>
<dbReference type="SUPFAM" id="SSF51182">
    <property type="entry name" value="RmlC-like cupins"/>
    <property type="match status" value="1"/>
</dbReference>
<dbReference type="NCBIfam" id="TIGR01221">
    <property type="entry name" value="rmlC"/>
    <property type="match status" value="1"/>
</dbReference>
<dbReference type="InterPro" id="IPR014710">
    <property type="entry name" value="RmlC-like_jellyroll"/>
</dbReference>
<dbReference type="InterPro" id="IPR011051">
    <property type="entry name" value="RmlC_Cupin_sf"/>
</dbReference>
<dbReference type="CDD" id="cd00438">
    <property type="entry name" value="cupin_RmlC"/>
    <property type="match status" value="1"/>
</dbReference>
<comment type="catalytic activity">
    <reaction evidence="1 7">
        <text>dTDP-4-dehydro-6-deoxy-alpha-D-glucose = dTDP-4-dehydro-beta-L-rhamnose</text>
        <dbReference type="Rhea" id="RHEA:16969"/>
        <dbReference type="ChEBI" id="CHEBI:57649"/>
        <dbReference type="ChEBI" id="CHEBI:62830"/>
        <dbReference type="EC" id="5.1.3.13"/>
    </reaction>
</comment>
<comment type="caution">
    <text evidence="8">The sequence shown here is derived from an EMBL/GenBank/DDBJ whole genome shotgun (WGS) entry which is preliminary data.</text>
</comment>
<evidence type="ECO:0000256" key="6">
    <source>
        <dbReference type="PIRSR" id="PIRSR600888-3"/>
    </source>
</evidence>
<comment type="subunit">
    <text evidence="7">Homodimer.</text>
</comment>
<protein>
    <recommendedName>
        <fullName evidence="4 7">dTDP-4-dehydrorhamnose 3,5-epimerase</fullName>
        <ecNumber evidence="3 7">5.1.3.13</ecNumber>
    </recommendedName>
    <alternativeName>
        <fullName evidence="7">Thymidine diphospho-4-keto-rhamnose 3,5-epimerase</fullName>
    </alternativeName>
</protein>
<comment type="similarity">
    <text evidence="7">Belongs to the dTDP-4-dehydrorhamnose 3,5-epimerase family.</text>
</comment>
<feature type="active site" description="Proton donor" evidence="5">
    <location>
        <position position="130"/>
    </location>
</feature>
<sequence length="185" mass="21051">MQVTPQIFPEVLLIEPKVFRDRRGHFLEIFQARRYQGVGLPAAFVQDNVSFSRKGVVRALHYQLQFPQGKLVIPLTGEIWDVVVDIRRGSPTFGKHLAVTLTAEPCRQLYVPPGFAHGFAVVSQSATVLYKVTDFYHPEDEYGIIWNDPDLAIPWPVAEPLLSDKDLNSPRLREMPPEKLPVYSQ</sequence>
<accession>A0A7C3UYY4</accession>
<dbReference type="UniPathway" id="UPA00124"/>
<evidence type="ECO:0000313" key="8">
    <source>
        <dbReference type="EMBL" id="HGF34817.1"/>
    </source>
</evidence>
<evidence type="ECO:0000256" key="7">
    <source>
        <dbReference type="RuleBase" id="RU364069"/>
    </source>
</evidence>
<evidence type="ECO:0000256" key="4">
    <source>
        <dbReference type="ARBA" id="ARBA00019595"/>
    </source>
</evidence>
<feature type="active site" description="Proton acceptor" evidence="5">
    <location>
        <position position="61"/>
    </location>
</feature>
<dbReference type="EC" id="5.1.3.13" evidence="3 7"/>
<keyword evidence="7 8" id="KW-0413">Isomerase</keyword>
<dbReference type="Pfam" id="PF00908">
    <property type="entry name" value="dTDP_sugar_isom"/>
    <property type="match status" value="1"/>
</dbReference>
<dbReference type="GO" id="GO:0005829">
    <property type="term" value="C:cytosol"/>
    <property type="evidence" value="ECO:0007669"/>
    <property type="project" value="TreeGrafter"/>
</dbReference>
<evidence type="ECO:0000256" key="5">
    <source>
        <dbReference type="PIRSR" id="PIRSR600888-1"/>
    </source>
</evidence>
<comment type="function">
    <text evidence="2 7">Catalyzes the epimerization of the C3' and C5'positions of dTDP-6-deoxy-D-xylo-4-hexulose, forming dTDP-6-deoxy-L-lyxo-4-hexulose.</text>
</comment>
<comment type="pathway">
    <text evidence="7">Carbohydrate biosynthesis; dTDP-L-rhamnose biosynthesis.</text>
</comment>
<dbReference type="PANTHER" id="PTHR21047">
    <property type="entry name" value="DTDP-6-DEOXY-D-GLUCOSE-3,5 EPIMERASE"/>
    <property type="match status" value="1"/>
</dbReference>
<proteinExistence type="inferred from homology"/>